<dbReference type="GO" id="GO:0051959">
    <property type="term" value="F:dynein light intermediate chain binding"/>
    <property type="evidence" value="ECO:0007669"/>
    <property type="project" value="InterPro"/>
</dbReference>
<dbReference type="STRING" id="28743.ENSCVAP00000010536"/>
<dbReference type="InterPro" id="IPR026983">
    <property type="entry name" value="DHC"/>
</dbReference>
<organism evidence="2 3">
    <name type="scientific">Cyprinodon variegatus</name>
    <name type="common">Sheepshead minnow</name>
    <dbReference type="NCBI Taxonomy" id="28743"/>
    <lineage>
        <taxon>Eukaryota</taxon>
        <taxon>Metazoa</taxon>
        <taxon>Chordata</taxon>
        <taxon>Craniata</taxon>
        <taxon>Vertebrata</taxon>
        <taxon>Euteleostomi</taxon>
        <taxon>Actinopterygii</taxon>
        <taxon>Neopterygii</taxon>
        <taxon>Teleostei</taxon>
        <taxon>Neoteleostei</taxon>
        <taxon>Acanthomorphata</taxon>
        <taxon>Ovalentaria</taxon>
        <taxon>Atherinomorphae</taxon>
        <taxon>Cyprinodontiformes</taxon>
        <taxon>Cyprinodontidae</taxon>
        <taxon>Cyprinodon</taxon>
    </lineage>
</organism>
<feature type="domain" description="Dynein heavy chain tail" evidence="1">
    <location>
        <begin position="14"/>
        <end position="303"/>
    </location>
</feature>
<dbReference type="Proteomes" id="UP000265020">
    <property type="component" value="Unassembled WGS sequence"/>
</dbReference>
<dbReference type="GO" id="GO:0007018">
    <property type="term" value="P:microtubule-based movement"/>
    <property type="evidence" value="ECO:0007669"/>
    <property type="project" value="InterPro"/>
</dbReference>
<dbReference type="InterPro" id="IPR013594">
    <property type="entry name" value="Dynein_heavy_tail"/>
</dbReference>
<dbReference type="OMA" id="HMFSYLL"/>
<sequence>SITLSIDNCKRALVYNIETIFISWSSLIEKILTQDSSDLLQTCSNPGPSEEISFWASRMRNLEGIQHQLQSPIVERMAFVLEMMDSSYYPMINTLIGNVSDAFKEAQDVDLYLRPLGVQLAQMEKTHFPDMEKYTPALFHTVFLIWTNCQYYQKPARIAVLLQELCNLFIEQTFAYLPEDLLHREDTEDNLLIIKKVIKVLRCFKESYQIQKERLEKQERFPSWDFSSLLFFASVNLCETVMEFQRLERIEFGGIKGNVYIEQVKLGNEFTYFCQYKTFTKRISDFEHRLANLLCGAFKDDIKVRQLLSPSFILLQQLFSEELKNIAFLIKSRNDQVPLLLFDMSVKRKMVNVYSMYRDLLSSLEEREKDVYAEWCNGLEETCLFNLNQPLISRNPLSELISINFTPEVNDKRSL</sequence>
<evidence type="ECO:0000313" key="2">
    <source>
        <dbReference type="Ensembl" id="ENSCVAP00000010536.1"/>
    </source>
</evidence>
<dbReference type="AlphaFoldDB" id="A0A3Q2CXA5"/>
<dbReference type="Ensembl" id="ENSCVAT00000017257.1">
    <property type="protein sequence ID" value="ENSCVAP00000010536.1"/>
    <property type="gene ID" value="ENSCVAG00000000330.1"/>
</dbReference>
<reference evidence="2" key="2">
    <citation type="submission" date="2025-09" db="UniProtKB">
        <authorList>
            <consortium name="Ensembl"/>
        </authorList>
    </citation>
    <scope>IDENTIFICATION</scope>
</reference>
<feature type="domain" description="Dynein heavy chain tail" evidence="1">
    <location>
        <begin position="347"/>
        <end position="409"/>
    </location>
</feature>
<dbReference type="PANTHER" id="PTHR46532:SF11">
    <property type="entry name" value="DYNEIN AXONEMAL HEAVY CHAIN 12"/>
    <property type="match status" value="1"/>
</dbReference>
<evidence type="ECO:0000259" key="1">
    <source>
        <dbReference type="Pfam" id="PF08385"/>
    </source>
</evidence>
<evidence type="ECO:0000313" key="3">
    <source>
        <dbReference type="Proteomes" id="UP000265020"/>
    </source>
</evidence>
<dbReference type="GeneTree" id="ENSGT00940000158880"/>
<protein>
    <recommendedName>
        <fullName evidence="1">Dynein heavy chain tail domain-containing protein</fullName>
    </recommendedName>
</protein>
<dbReference type="GO" id="GO:0045505">
    <property type="term" value="F:dynein intermediate chain binding"/>
    <property type="evidence" value="ECO:0007669"/>
    <property type="project" value="InterPro"/>
</dbReference>
<dbReference type="PANTHER" id="PTHR46532">
    <property type="entry name" value="MALE FERTILITY FACTOR KL5"/>
    <property type="match status" value="1"/>
</dbReference>
<dbReference type="Pfam" id="PF08385">
    <property type="entry name" value="DHC_N1"/>
    <property type="match status" value="2"/>
</dbReference>
<accession>A0A3Q2CXA5</accession>
<proteinExistence type="predicted"/>
<dbReference type="GO" id="GO:0005858">
    <property type="term" value="C:axonemal dynein complex"/>
    <property type="evidence" value="ECO:0007669"/>
    <property type="project" value="TreeGrafter"/>
</dbReference>
<reference evidence="2" key="1">
    <citation type="submission" date="2025-08" db="UniProtKB">
        <authorList>
            <consortium name="Ensembl"/>
        </authorList>
    </citation>
    <scope>IDENTIFICATION</scope>
</reference>
<name>A0A3Q2CXA5_CYPVA</name>
<keyword evidence="3" id="KW-1185">Reference proteome</keyword>